<gene>
    <name evidence="11" type="ORF">GCM10011369_17470</name>
</gene>
<dbReference type="GO" id="GO:0009927">
    <property type="term" value="F:histidine phosphotransfer kinase activity"/>
    <property type="evidence" value="ECO:0007669"/>
    <property type="project" value="TreeGrafter"/>
</dbReference>
<dbReference type="GO" id="GO:0005886">
    <property type="term" value="C:plasma membrane"/>
    <property type="evidence" value="ECO:0007669"/>
    <property type="project" value="TreeGrafter"/>
</dbReference>
<feature type="modified residue" description="4-aspartylphosphate" evidence="7">
    <location>
        <position position="982"/>
    </location>
</feature>
<evidence type="ECO:0000313" key="12">
    <source>
        <dbReference type="Proteomes" id="UP000619743"/>
    </source>
</evidence>
<organism evidence="11 12">
    <name type="scientific">Neiella marina</name>
    <dbReference type="NCBI Taxonomy" id="508461"/>
    <lineage>
        <taxon>Bacteria</taxon>
        <taxon>Pseudomonadati</taxon>
        <taxon>Pseudomonadota</taxon>
        <taxon>Gammaproteobacteria</taxon>
        <taxon>Alteromonadales</taxon>
        <taxon>Echinimonadaceae</taxon>
        <taxon>Neiella</taxon>
    </lineage>
</organism>
<feature type="transmembrane region" description="Helical" evidence="8">
    <location>
        <begin position="55"/>
        <end position="80"/>
    </location>
</feature>
<evidence type="ECO:0000313" key="11">
    <source>
        <dbReference type="EMBL" id="GGA76086.1"/>
    </source>
</evidence>
<feature type="domain" description="Response regulatory" evidence="10">
    <location>
        <begin position="933"/>
        <end position="1047"/>
    </location>
</feature>
<evidence type="ECO:0000256" key="4">
    <source>
        <dbReference type="ARBA" id="ARBA00022679"/>
    </source>
</evidence>
<evidence type="ECO:0000256" key="2">
    <source>
        <dbReference type="ARBA" id="ARBA00012438"/>
    </source>
</evidence>
<keyword evidence="12" id="KW-1185">Reference proteome</keyword>
<dbReference type="AlphaFoldDB" id="A0A8J2U4W3"/>
<dbReference type="SUPFAM" id="SSF52172">
    <property type="entry name" value="CheY-like"/>
    <property type="match status" value="1"/>
</dbReference>
<evidence type="ECO:0000256" key="6">
    <source>
        <dbReference type="ARBA" id="ARBA00023012"/>
    </source>
</evidence>
<dbReference type="InterPro" id="IPR011006">
    <property type="entry name" value="CheY-like_superfamily"/>
</dbReference>
<dbReference type="InterPro" id="IPR001789">
    <property type="entry name" value="Sig_transdc_resp-reg_receiver"/>
</dbReference>
<feature type="transmembrane region" description="Helical" evidence="8">
    <location>
        <begin position="156"/>
        <end position="177"/>
    </location>
</feature>
<accession>A0A8J2U4W3</accession>
<evidence type="ECO:0000256" key="1">
    <source>
        <dbReference type="ARBA" id="ARBA00000085"/>
    </source>
</evidence>
<dbReference type="PROSITE" id="PS50110">
    <property type="entry name" value="RESPONSE_REGULATORY"/>
    <property type="match status" value="1"/>
</dbReference>
<dbReference type="Gene3D" id="1.10.4160.10">
    <property type="entry name" value="Hydantoin permease"/>
    <property type="match status" value="1"/>
</dbReference>
<reference evidence="12" key="1">
    <citation type="journal article" date="2019" name="Int. J. Syst. Evol. Microbiol.">
        <title>The Global Catalogue of Microorganisms (GCM) 10K type strain sequencing project: providing services to taxonomists for standard genome sequencing and annotation.</title>
        <authorList>
            <consortium name="The Broad Institute Genomics Platform"/>
            <consortium name="The Broad Institute Genome Sequencing Center for Infectious Disease"/>
            <person name="Wu L."/>
            <person name="Ma J."/>
        </authorList>
    </citation>
    <scope>NUCLEOTIDE SEQUENCE [LARGE SCALE GENOMIC DNA]</scope>
    <source>
        <strain evidence="12">CGMCC 1.10130</strain>
    </source>
</reference>
<evidence type="ECO:0000259" key="9">
    <source>
        <dbReference type="PROSITE" id="PS50109"/>
    </source>
</evidence>
<keyword evidence="8" id="KW-1133">Transmembrane helix</keyword>
<feature type="transmembrane region" description="Helical" evidence="8">
    <location>
        <begin position="233"/>
        <end position="251"/>
    </location>
</feature>
<dbReference type="SMART" id="SM00387">
    <property type="entry name" value="HATPase_c"/>
    <property type="match status" value="1"/>
</dbReference>
<dbReference type="InterPro" id="IPR005467">
    <property type="entry name" value="His_kinase_dom"/>
</dbReference>
<feature type="transmembrane region" description="Helical" evidence="8">
    <location>
        <begin position="470"/>
        <end position="489"/>
    </location>
</feature>
<comment type="catalytic activity">
    <reaction evidence="1">
        <text>ATP + protein L-histidine = ADP + protein N-phospho-L-histidine.</text>
        <dbReference type="EC" id="2.7.13.3"/>
    </reaction>
</comment>
<dbReference type="PANTHER" id="PTHR43047">
    <property type="entry name" value="TWO-COMPONENT HISTIDINE PROTEIN KINASE"/>
    <property type="match status" value="1"/>
</dbReference>
<feature type="transmembrane region" description="Helical" evidence="8">
    <location>
        <begin position="582"/>
        <end position="603"/>
    </location>
</feature>
<dbReference type="PANTHER" id="PTHR43047:SF72">
    <property type="entry name" value="OSMOSENSING HISTIDINE PROTEIN KINASE SLN1"/>
    <property type="match status" value="1"/>
</dbReference>
<name>A0A8J2U4W3_9GAMM</name>
<feature type="transmembrane region" description="Helical" evidence="8">
    <location>
        <begin position="330"/>
        <end position="352"/>
    </location>
</feature>
<feature type="transmembrane region" description="Helical" evidence="8">
    <location>
        <begin position="271"/>
        <end position="301"/>
    </location>
</feature>
<evidence type="ECO:0000256" key="5">
    <source>
        <dbReference type="ARBA" id="ARBA00022777"/>
    </source>
</evidence>
<dbReference type="Gene3D" id="1.10.287.130">
    <property type="match status" value="1"/>
</dbReference>
<dbReference type="Gene3D" id="3.30.565.10">
    <property type="entry name" value="Histidine kinase-like ATPase, C-terminal domain"/>
    <property type="match status" value="1"/>
</dbReference>
<evidence type="ECO:0000256" key="7">
    <source>
        <dbReference type="PROSITE-ProRule" id="PRU00169"/>
    </source>
</evidence>
<feature type="transmembrane region" description="Helical" evidence="8">
    <location>
        <begin position="615"/>
        <end position="639"/>
    </location>
</feature>
<dbReference type="Proteomes" id="UP000619743">
    <property type="component" value="Unassembled WGS sequence"/>
</dbReference>
<dbReference type="SUPFAM" id="SSF47384">
    <property type="entry name" value="Homodimeric domain of signal transducing histidine kinase"/>
    <property type="match status" value="1"/>
</dbReference>
<dbReference type="InterPro" id="IPR036097">
    <property type="entry name" value="HisK_dim/P_sf"/>
</dbReference>
<dbReference type="InterPro" id="IPR036890">
    <property type="entry name" value="HATPase_C_sf"/>
</dbReference>
<protein>
    <recommendedName>
        <fullName evidence="2">histidine kinase</fullName>
        <ecNumber evidence="2">2.7.13.3</ecNumber>
    </recommendedName>
</protein>
<feature type="transmembrane region" description="Helical" evidence="8">
    <location>
        <begin position="401"/>
        <end position="419"/>
    </location>
</feature>
<dbReference type="CDD" id="cd00082">
    <property type="entry name" value="HisKA"/>
    <property type="match status" value="1"/>
</dbReference>
<dbReference type="PROSITE" id="PS50109">
    <property type="entry name" value="HIS_KIN"/>
    <property type="match status" value="1"/>
</dbReference>
<keyword evidence="6" id="KW-0902">Two-component regulatory system</keyword>
<dbReference type="Gene3D" id="3.40.50.2300">
    <property type="match status" value="1"/>
</dbReference>
<feature type="transmembrane region" description="Helical" evidence="8">
    <location>
        <begin position="86"/>
        <end position="108"/>
    </location>
</feature>
<keyword evidence="4" id="KW-0808">Transferase</keyword>
<dbReference type="FunFam" id="3.30.565.10:FF:000010">
    <property type="entry name" value="Sensor histidine kinase RcsC"/>
    <property type="match status" value="1"/>
</dbReference>
<evidence type="ECO:0000259" key="10">
    <source>
        <dbReference type="PROSITE" id="PS50110"/>
    </source>
</evidence>
<dbReference type="Pfam" id="PF00072">
    <property type="entry name" value="Response_reg"/>
    <property type="match status" value="1"/>
</dbReference>
<dbReference type="PRINTS" id="PR00344">
    <property type="entry name" value="BCTRLSENSOR"/>
</dbReference>
<dbReference type="InterPro" id="IPR003661">
    <property type="entry name" value="HisK_dim/P_dom"/>
</dbReference>
<comment type="caution">
    <text evidence="11">The sequence shown here is derived from an EMBL/GenBank/DDBJ whole genome shotgun (WGS) entry which is preliminary data.</text>
</comment>
<dbReference type="SMART" id="SM00448">
    <property type="entry name" value="REC"/>
    <property type="match status" value="1"/>
</dbReference>
<dbReference type="GO" id="GO:0000155">
    <property type="term" value="F:phosphorelay sensor kinase activity"/>
    <property type="evidence" value="ECO:0007669"/>
    <property type="project" value="InterPro"/>
</dbReference>
<dbReference type="SMART" id="SM00388">
    <property type="entry name" value="HisKA"/>
    <property type="match status" value="1"/>
</dbReference>
<feature type="transmembrane region" description="Helical" evidence="8">
    <location>
        <begin position="189"/>
        <end position="207"/>
    </location>
</feature>
<dbReference type="SUPFAM" id="SSF55874">
    <property type="entry name" value="ATPase domain of HSP90 chaperone/DNA topoisomerase II/histidine kinase"/>
    <property type="match status" value="1"/>
</dbReference>
<keyword evidence="8" id="KW-0812">Transmembrane</keyword>
<dbReference type="RefSeq" id="WP_229744696.1">
    <property type="nucleotide sequence ID" value="NZ_BMDX01000007.1"/>
</dbReference>
<evidence type="ECO:0000256" key="3">
    <source>
        <dbReference type="ARBA" id="ARBA00022553"/>
    </source>
</evidence>
<dbReference type="InterPro" id="IPR003594">
    <property type="entry name" value="HATPase_dom"/>
</dbReference>
<dbReference type="EMBL" id="BMDX01000007">
    <property type="protein sequence ID" value="GGA76086.1"/>
    <property type="molecule type" value="Genomic_DNA"/>
</dbReference>
<dbReference type="CDD" id="cd17546">
    <property type="entry name" value="REC_hyHK_CKI1_RcsC-like"/>
    <property type="match status" value="1"/>
</dbReference>
<dbReference type="Pfam" id="PF00512">
    <property type="entry name" value="HisKA"/>
    <property type="match status" value="1"/>
</dbReference>
<feature type="transmembrane region" description="Helical" evidence="8">
    <location>
        <begin position="440"/>
        <end position="458"/>
    </location>
</feature>
<proteinExistence type="predicted"/>
<evidence type="ECO:0000256" key="8">
    <source>
        <dbReference type="SAM" id="Phobius"/>
    </source>
</evidence>
<feature type="domain" description="Histidine kinase" evidence="9">
    <location>
        <begin position="692"/>
        <end position="909"/>
    </location>
</feature>
<feature type="transmembrane region" description="Helical" evidence="8">
    <location>
        <begin position="373"/>
        <end position="395"/>
    </location>
</feature>
<keyword evidence="5 11" id="KW-0418">Kinase</keyword>
<dbReference type="Pfam" id="PF02518">
    <property type="entry name" value="HATPase_c"/>
    <property type="match status" value="1"/>
</dbReference>
<dbReference type="InterPro" id="IPR004358">
    <property type="entry name" value="Sig_transdc_His_kin-like_C"/>
</dbReference>
<feature type="transmembrane region" description="Helical" evidence="8">
    <location>
        <begin position="120"/>
        <end position="144"/>
    </location>
</feature>
<keyword evidence="3 7" id="KW-0597">Phosphoprotein</keyword>
<dbReference type="CDD" id="cd16922">
    <property type="entry name" value="HATPase_EvgS-ArcB-TorS-like"/>
    <property type="match status" value="1"/>
</dbReference>
<dbReference type="EC" id="2.7.13.3" evidence="2"/>
<sequence>MPQEANLSADGQPRQQMQKVLVTRRIYNKFVANEMQEDFALRFTAKRARKWSSGWIANTALGTVSFLVLEALGGAITLNYGVTNALWAIFAVACVVFISGLPISYYAAKYGVDVDLLSRGAGFGYIGSTVVSLIYASFTFIFFALEAAIMSMALQLLLGIPLVVGYIISAVMVIPLVMHGISRIGKFQLWTQPLWLLMQLIPLFYVFTHPDSRVDEWLNFAGVDGISGNNFDLLMFGAASAVLLSVVAQIGEQVDFLRFLPQAEKTTKLKWWGAVILGGPGWMFVGAAKLVLGSFLAYLALKHGVAAALADDPAHMYQVVFSYVTDNPRVGVLLAAIFVIVSQLKINVANAYAGSLAWSNFFSRLTHSHPGRVVWMFFNVAIALLLMELGVYQAIESMLQVYSVLVLAWIGTLVADLIINKPLGLSPKHIEFKRSQLYDINPVGLGSMIIASVFGFLAHMNWFGEVTKALASYLAFVIPFITAPAIAYWTRGKFYLVRSNQDLIITQPQSTCGICELEFEQEDMVWCPAYSAPICSLCCSLDVRCGDKCRPKATLAAQFKRWFSPYLSPAWMTRLSSSLGQFLLVMTTISIIMAVILTLAYAQLPHRMYYAEDPIFWAFTKAFFLLLILIGVVSWLFVLARSSGMVAMKEVQSHARLLTEEVEAHQETHKALQYAKDLAETANQAKSRYLAGISHELRTPLNILLGYAQLLCNDNELTREKRDYAHILKRSGEHLSDLLEGLLEISKIEAGRLELARDEFNVRALMKQLVDMFQLQAQRKGIEFTAEISDRLPAYVAADKKRLRQILINLLNNAIKFTSAGSVKLTVSFRSDVARFIVADTGIGIGKQDVERIFKPFERGEESSAKGIRGTGLGLTISNSLAELMGGEIRCETQLGQGSTFTLSLMLPEIERPESSAELHHATAVGYQGGPFHIMVVDDEPAQREMLHHMLSPLGFEICQAADASECLQQTKQSAFDLYLLDIQMPGLSGWQLAQQLRQAGITAPIVMFSANTLEMEQKSIAAQLHDDYITKPVALETLLETLERNLKLQWIFADDSANELVGQNRGDQLPPTDVLLQLKSWAEIGYMSAFSQAFRDLERDQAICGKFIERLDADLKQCNFVNITQYLDTLIHEPSAN</sequence>
<keyword evidence="8" id="KW-0472">Membrane</keyword>